<name>A0ABQ3KP30_9PSEU</name>
<gene>
    <name evidence="1" type="ORF">GCM10017567_51040</name>
</gene>
<dbReference type="EMBL" id="BNAW01000025">
    <property type="protein sequence ID" value="GHG25605.1"/>
    <property type="molecule type" value="Genomic_DNA"/>
</dbReference>
<accession>A0ABQ3KP30</accession>
<protein>
    <submittedName>
        <fullName evidence="1">Uncharacterized protein</fullName>
    </submittedName>
</protein>
<sequence length="92" mass="9249">MLTDACAGWFGGWVDAGRSGDRALPRGWAELHGSAGLDHALGRSGRGLARGKARAMRGVRTCGISAAIPDLQSGTGPATAAVPAAVDHLSAQ</sequence>
<evidence type="ECO:0000313" key="2">
    <source>
        <dbReference type="Proteomes" id="UP000649955"/>
    </source>
</evidence>
<reference evidence="2" key="1">
    <citation type="journal article" date="2019" name="Int. J. Syst. Evol. Microbiol.">
        <title>The Global Catalogue of Microorganisms (GCM) 10K type strain sequencing project: providing services to taxonomists for standard genome sequencing and annotation.</title>
        <authorList>
            <consortium name="The Broad Institute Genomics Platform"/>
            <consortium name="The Broad Institute Genome Sequencing Center for Infectious Disease"/>
            <person name="Wu L."/>
            <person name="Ma J."/>
        </authorList>
    </citation>
    <scope>NUCLEOTIDE SEQUENCE [LARGE SCALE GENOMIC DNA]</scope>
    <source>
        <strain evidence="2">CGMCC 4.7680</strain>
    </source>
</reference>
<evidence type="ECO:0000313" key="1">
    <source>
        <dbReference type="EMBL" id="GHG25605.1"/>
    </source>
</evidence>
<comment type="caution">
    <text evidence="1">The sequence shown here is derived from an EMBL/GenBank/DDBJ whole genome shotgun (WGS) entry which is preliminary data.</text>
</comment>
<organism evidence="1 2">
    <name type="scientific">Amycolatopsis bullii</name>
    <dbReference type="NCBI Taxonomy" id="941987"/>
    <lineage>
        <taxon>Bacteria</taxon>
        <taxon>Bacillati</taxon>
        <taxon>Actinomycetota</taxon>
        <taxon>Actinomycetes</taxon>
        <taxon>Pseudonocardiales</taxon>
        <taxon>Pseudonocardiaceae</taxon>
        <taxon>Amycolatopsis</taxon>
    </lineage>
</organism>
<dbReference type="Proteomes" id="UP000649955">
    <property type="component" value="Unassembled WGS sequence"/>
</dbReference>
<keyword evidence="2" id="KW-1185">Reference proteome</keyword>
<proteinExistence type="predicted"/>